<feature type="region of interest" description="Disordered" evidence="1">
    <location>
        <begin position="238"/>
        <end position="262"/>
    </location>
</feature>
<evidence type="ECO:0000256" key="1">
    <source>
        <dbReference type="SAM" id="MobiDB-lite"/>
    </source>
</evidence>
<dbReference type="SUPFAM" id="SSF47807">
    <property type="entry name" value="5' to 3' exonuclease, C-terminal subdomain"/>
    <property type="match status" value="1"/>
</dbReference>
<feature type="region of interest" description="Disordered" evidence="1">
    <location>
        <begin position="538"/>
        <end position="564"/>
    </location>
</feature>
<dbReference type="InterPro" id="IPR036279">
    <property type="entry name" value="5-3_exonuclease_C_sf"/>
</dbReference>
<evidence type="ECO:0000313" key="3">
    <source>
        <dbReference type="Proteomes" id="UP001460270"/>
    </source>
</evidence>
<keyword evidence="3" id="KW-1185">Reference proteome</keyword>
<proteinExistence type="predicted"/>
<dbReference type="EMBL" id="JBBPFD010000705">
    <property type="protein sequence ID" value="KAK7877277.1"/>
    <property type="molecule type" value="Genomic_DNA"/>
</dbReference>
<reference evidence="3" key="1">
    <citation type="submission" date="2024-04" db="EMBL/GenBank/DDBJ databases">
        <title>Salinicola lusitanus LLJ914,a marine bacterium isolated from the Okinawa Trough.</title>
        <authorList>
            <person name="Li J."/>
        </authorList>
    </citation>
    <scope>NUCLEOTIDE SEQUENCE [LARGE SCALE GENOMIC DNA]</scope>
</reference>
<gene>
    <name evidence="2" type="ORF">WMY93_032011</name>
</gene>
<organism evidence="2 3">
    <name type="scientific">Mugilogobius chulae</name>
    <name type="common">yellowstripe goby</name>
    <dbReference type="NCBI Taxonomy" id="88201"/>
    <lineage>
        <taxon>Eukaryota</taxon>
        <taxon>Metazoa</taxon>
        <taxon>Chordata</taxon>
        <taxon>Craniata</taxon>
        <taxon>Vertebrata</taxon>
        <taxon>Euteleostomi</taxon>
        <taxon>Actinopterygii</taxon>
        <taxon>Neopterygii</taxon>
        <taxon>Teleostei</taxon>
        <taxon>Neoteleostei</taxon>
        <taxon>Acanthomorphata</taxon>
        <taxon>Gobiaria</taxon>
        <taxon>Gobiiformes</taxon>
        <taxon>Gobioidei</taxon>
        <taxon>Gobiidae</taxon>
        <taxon>Gobionellinae</taxon>
        <taxon>Mugilogobius</taxon>
    </lineage>
</organism>
<comment type="caution">
    <text evidence="2">The sequence shown here is derived from an EMBL/GenBank/DDBJ whole genome shotgun (WGS) entry which is preliminary data.</text>
</comment>
<sequence>MLAAMGVIEETNDGIQCWPDTGKPHYPAQDAPSQVDLGLLPADVLPMLAAMGVIKESNDGIQWCEPTQPQENKTPSDVVVADVKQGVSPEALEAQRQPAVSPVQSPTEQVTAVDTQQQVSSEETTDVSCLNLMEDQSCKPPIIIEKAEPDVTQGADGIQREQVCIVPQESSNQPQEETCWVISNIEEEEDLSNIEDLDLTNMEDEDELEDMSRENLRELLDQYMEPYRVMIQQIRENSVGIDTSPDNETPQRVELGPENSDSTQVDLYQMVSLSRLQPSPSEDIITQPEEDTTQMETANTEATHKEESVLEEPATYNQERTPEEETSQHQIVQESTVENIAHEEAPASQEQVPEPFQEEADVLVEDYIYLDTSFDHNNVEDDPFYTEDNLPEDLSTLNIQELMDDILEPYSLQITAIQLNNVPIETLPKDDITPRIVELGSEEFDENCDTIQADVSQVDASLQLQQYQRFPWPMRYLACPLPQIIITQPEEEETTQMETAATESITPTEEPALQEPAICIIESPSEELCNVPQEISIQSEEEPNAQKENTPAPDTASENEDAACNTSNAETLFLTRALVRKLLQKAGSDVLYDFGLIVRLQCKIQKRLIVDGQHKLRLKDFEKIGKKTAKHLIEQYGSADEVLSALQELNTTALEEALNNELRSFQNRPKSAISRFFSRVRRAFTCQ</sequence>
<evidence type="ECO:0000313" key="2">
    <source>
        <dbReference type="EMBL" id="KAK7877277.1"/>
    </source>
</evidence>
<name>A0AAW0MJL6_9GOBI</name>
<accession>A0AAW0MJL6</accession>
<protein>
    <submittedName>
        <fullName evidence="2">Uncharacterized protein</fullName>
    </submittedName>
</protein>
<dbReference type="Proteomes" id="UP001460270">
    <property type="component" value="Unassembled WGS sequence"/>
</dbReference>
<feature type="compositionally biased region" description="Polar residues" evidence="1">
    <location>
        <begin position="238"/>
        <end position="250"/>
    </location>
</feature>
<dbReference type="AlphaFoldDB" id="A0AAW0MJL6"/>
<feature type="region of interest" description="Disordered" evidence="1">
    <location>
        <begin position="274"/>
        <end position="326"/>
    </location>
</feature>